<feature type="compositionally biased region" description="Basic and acidic residues" evidence="1">
    <location>
        <begin position="73"/>
        <end position="83"/>
    </location>
</feature>
<evidence type="ECO:0000313" key="5">
    <source>
        <dbReference type="Proteomes" id="UP001159405"/>
    </source>
</evidence>
<gene>
    <name evidence="4" type="ORF">PLOB_00022643</name>
</gene>
<evidence type="ECO:0000313" key="4">
    <source>
        <dbReference type="EMBL" id="CAH3179982.1"/>
    </source>
</evidence>
<feature type="compositionally biased region" description="Basic and acidic residues" evidence="1">
    <location>
        <begin position="658"/>
        <end position="668"/>
    </location>
</feature>
<feature type="compositionally biased region" description="Basic and acidic residues" evidence="1">
    <location>
        <begin position="340"/>
        <end position="350"/>
    </location>
</feature>
<keyword evidence="2" id="KW-1133">Transmembrane helix</keyword>
<protein>
    <recommendedName>
        <fullName evidence="3">CTHRC1 C-terminal domain-containing protein</fullName>
    </recommendedName>
</protein>
<dbReference type="EMBL" id="CALNXK010000267">
    <property type="protein sequence ID" value="CAH3179982.1"/>
    <property type="molecule type" value="Genomic_DNA"/>
</dbReference>
<evidence type="ECO:0000256" key="2">
    <source>
        <dbReference type="SAM" id="Phobius"/>
    </source>
</evidence>
<dbReference type="PANTHER" id="PTHR24637">
    <property type="entry name" value="COLLAGEN"/>
    <property type="match status" value="1"/>
</dbReference>
<dbReference type="InterPro" id="IPR057873">
    <property type="entry name" value="CTHRC1_C"/>
</dbReference>
<feature type="compositionally biased region" description="Low complexity" evidence="1">
    <location>
        <begin position="85"/>
        <end position="94"/>
    </location>
</feature>
<keyword evidence="5" id="KW-1185">Reference proteome</keyword>
<dbReference type="InterPro" id="IPR008160">
    <property type="entry name" value="Collagen"/>
</dbReference>
<comment type="caution">
    <text evidence="4">The sequence shown here is derived from an EMBL/GenBank/DDBJ whole genome shotgun (WGS) entry which is preliminary data.</text>
</comment>
<dbReference type="PANTHER" id="PTHR24637:SF377">
    <property type="entry name" value="COLLAGEN TYPE IX ALPHA 1 CHAIN"/>
    <property type="match status" value="1"/>
</dbReference>
<feature type="transmembrane region" description="Helical" evidence="2">
    <location>
        <begin position="285"/>
        <end position="303"/>
    </location>
</feature>
<organism evidence="4 5">
    <name type="scientific">Porites lobata</name>
    <dbReference type="NCBI Taxonomy" id="104759"/>
    <lineage>
        <taxon>Eukaryota</taxon>
        <taxon>Metazoa</taxon>
        <taxon>Cnidaria</taxon>
        <taxon>Anthozoa</taxon>
        <taxon>Hexacorallia</taxon>
        <taxon>Scleractinia</taxon>
        <taxon>Fungiina</taxon>
        <taxon>Poritidae</taxon>
        <taxon>Porites</taxon>
    </lineage>
</organism>
<feature type="region of interest" description="Disordered" evidence="1">
    <location>
        <begin position="332"/>
        <end position="404"/>
    </location>
</feature>
<sequence length="867" mass="93355">MFSILFAGKHEKMVTYPFKMSVCLIALFAILFLACATSGNKTNQPSNNMAPPVYYAGIPGMHGKPGSPGIPGRDGRDGREGAKGDQGIPGKTGPQGPPGPSGKTGANGNDGAKGERGAQGPPGQKGERGESGLSGTPGNPGLMAFKNWKECVWKNINDDKDHGLIKECVFSKNFSETALHVYWTGTLRVYTNSGCRRWYFTFNGAECSAPLPIEGVVYVASQSQNPHRVRHIEGYCNNIHKGKVRVGFWVGKCQGYNGNYDAYTGWNSVSRIFVEEKMSTSQFKVSLILLAFLVFTTLFFACATSGNKTKQSSCDMAPRVYCAAILEMNGKPGSPGIPGRDGRDGRDGAKGDQGIPGKTGPQGPPGPSGNLGANGKYCRGAQGPPGQKGERGESGLSGTPGNPSLMSLRNWKECAWKEIADDKDNGLIRECVFRKNFSDTALHVSWTGTLRVSGCTGCCKRWYFTFNGAECSAPLPIEGIVYLGGLDKSRNPHRVRHIEGHCNNIRQGKVRVGFWVGNCARASGSFDAYTGWNAVSRIFIEETAIKSHSAINEARGSESMGSWACFFAHNDHLSLISSPGNHEKYGYLHIKSLALSFSLICNTILGLCHKCQPNKTVIPIYYLCIESALLLTYQAPPVCHAGIPGMHGKPGFPGIPGRDGRDGREGAKGDQGIPGKTGPQGPPGPSGNTGVNGKDGAKGERGAQGPPGQKGERGESGLNGTPGNPGLMAFKNWKECVWKNIYDGKDNGLIKECVFSKNFSDTALHVYWTGTLRVYANGGCRRWYFTFNGAECSAPLPIDGIVYVASKTVNPHRVRHIEGYCNNIHKGKVRVGFWVGKCEGYNGNYDAYTGYRSVSRIFVEEVPKAQT</sequence>
<feature type="compositionally biased region" description="Low complexity" evidence="1">
    <location>
        <begin position="352"/>
        <end position="361"/>
    </location>
</feature>
<evidence type="ECO:0000259" key="3">
    <source>
        <dbReference type="Pfam" id="PF25815"/>
    </source>
</evidence>
<feature type="region of interest" description="Disordered" evidence="1">
    <location>
        <begin position="650"/>
        <end position="724"/>
    </location>
</feature>
<feature type="domain" description="CTHRC1 C-terminal" evidence="3">
    <location>
        <begin position="730"/>
        <end position="859"/>
    </location>
</feature>
<name>A0ABN8RLV0_9CNID</name>
<keyword evidence="2" id="KW-0812">Transmembrane</keyword>
<reference evidence="4 5" key="1">
    <citation type="submission" date="2022-05" db="EMBL/GenBank/DDBJ databases">
        <authorList>
            <consortium name="Genoscope - CEA"/>
            <person name="William W."/>
        </authorList>
    </citation>
    <scope>NUCLEOTIDE SEQUENCE [LARGE SCALE GENOMIC DNA]</scope>
</reference>
<keyword evidence="2" id="KW-0472">Membrane</keyword>
<proteinExistence type="predicted"/>
<dbReference type="Proteomes" id="UP001159405">
    <property type="component" value="Unassembled WGS sequence"/>
</dbReference>
<evidence type="ECO:0000256" key="1">
    <source>
        <dbReference type="SAM" id="MobiDB-lite"/>
    </source>
</evidence>
<feature type="domain" description="CTHRC1 C-terminal" evidence="3">
    <location>
        <begin position="408"/>
        <end position="540"/>
    </location>
</feature>
<dbReference type="Pfam" id="PF01391">
    <property type="entry name" value="Collagen"/>
    <property type="match status" value="3"/>
</dbReference>
<accession>A0ABN8RLV0</accession>
<feature type="region of interest" description="Disordered" evidence="1">
    <location>
        <begin position="60"/>
        <end position="140"/>
    </location>
</feature>
<feature type="domain" description="CTHRC1 C-terminal" evidence="3">
    <location>
        <begin position="145"/>
        <end position="274"/>
    </location>
</feature>
<dbReference type="Pfam" id="PF25815">
    <property type="entry name" value="CTHRC1_C"/>
    <property type="match status" value="3"/>
</dbReference>